<keyword evidence="2" id="KW-0808">Transferase</keyword>
<gene>
    <name evidence="3" type="ORF">A3C17_01260</name>
</gene>
<evidence type="ECO:0000256" key="2">
    <source>
        <dbReference type="ARBA" id="ARBA00022679"/>
    </source>
</evidence>
<keyword evidence="1" id="KW-0328">Glycosyltransferase</keyword>
<dbReference type="EMBL" id="MGDX01000017">
    <property type="protein sequence ID" value="OGL71122.1"/>
    <property type="molecule type" value="Genomic_DNA"/>
</dbReference>
<organism evidence="3 4">
    <name type="scientific">Candidatus Uhrbacteria bacterium RIFCSPHIGHO2_02_FULL_53_13</name>
    <dbReference type="NCBI Taxonomy" id="1802389"/>
    <lineage>
        <taxon>Bacteria</taxon>
        <taxon>Candidatus Uhriibacteriota</taxon>
    </lineage>
</organism>
<sequence>MKASIQFFGIPVDRFSADELEHTLLSAINGDELVTIATVNPEMLLTARVQEGVRRALRRITYRIPDGAGISLVARLLGYGKLVRHPGSDMIIDICRLSRQQNKRVLILGGWGTITKRAIAVLKRAFPGIDVHGLSDVRIGIDREEWDQPHNLIDQISAHRPDVLAVALGGAGQERQERWIADHAHKISGLKLAIGIGGAIDMIAGSTPRAPEWMQKVGIEWFWRLAIQPRRAGRIFRAVFVFPIRAVFDRMRRHEA</sequence>
<name>A0A1F7TYT4_9BACT</name>
<dbReference type="CDD" id="cd06533">
    <property type="entry name" value="Glyco_transf_WecG_TagA"/>
    <property type="match status" value="1"/>
</dbReference>
<protein>
    <recommendedName>
        <fullName evidence="5">Glycosyltransferase</fullName>
    </recommendedName>
</protein>
<evidence type="ECO:0000256" key="1">
    <source>
        <dbReference type="ARBA" id="ARBA00022676"/>
    </source>
</evidence>
<evidence type="ECO:0008006" key="5">
    <source>
        <dbReference type="Google" id="ProtNLM"/>
    </source>
</evidence>
<dbReference type="STRING" id="1802389.A3C17_01260"/>
<dbReference type="InterPro" id="IPR004629">
    <property type="entry name" value="WecG_TagA_CpsF"/>
</dbReference>
<dbReference type="NCBIfam" id="TIGR00696">
    <property type="entry name" value="wecG_tagA_cpsF"/>
    <property type="match status" value="1"/>
</dbReference>
<dbReference type="PANTHER" id="PTHR34136:SF1">
    <property type="entry name" value="UDP-N-ACETYL-D-MANNOSAMINURONIC ACID TRANSFERASE"/>
    <property type="match status" value="1"/>
</dbReference>
<dbReference type="Proteomes" id="UP000177097">
    <property type="component" value="Unassembled WGS sequence"/>
</dbReference>
<evidence type="ECO:0000313" key="3">
    <source>
        <dbReference type="EMBL" id="OGL71122.1"/>
    </source>
</evidence>
<dbReference type="GO" id="GO:0016758">
    <property type="term" value="F:hexosyltransferase activity"/>
    <property type="evidence" value="ECO:0007669"/>
    <property type="project" value="TreeGrafter"/>
</dbReference>
<dbReference type="PANTHER" id="PTHR34136">
    <property type="match status" value="1"/>
</dbReference>
<reference evidence="3 4" key="1">
    <citation type="journal article" date="2016" name="Nat. Commun.">
        <title>Thousands of microbial genomes shed light on interconnected biogeochemical processes in an aquifer system.</title>
        <authorList>
            <person name="Anantharaman K."/>
            <person name="Brown C.T."/>
            <person name="Hug L.A."/>
            <person name="Sharon I."/>
            <person name="Castelle C.J."/>
            <person name="Probst A.J."/>
            <person name="Thomas B.C."/>
            <person name="Singh A."/>
            <person name="Wilkins M.J."/>
            <person name="Karaoz U."/>
            <person name="Brodie E.L."/>
            <person name="Williams K.H."/>
            <person name="Hubbard S.S."/>
            <person name="Banfield J.F."/>
        </authorList>
    </citation>
    <scope>NUCLEOTIDE SEQUENCE [LARGE SCALE GENOMIC DNA]</scope>
</reference>
<dbReference type="Pfam" id="PF03808">
    <property type="entry name" value="Glyco_tran_WecG"/>
    <property type="match status" value="1"/>
</dbReference>
<accession>A0A1F7TYT4</accession>
<evidence type="ECO:0000313" key="4">
    <source>
        <dbReference type="Proteomes" id="UP000177097"/>
    </source>
</evidence>
<comment type="caution">
    <text evidence="3">The sequence shown here is derived from an EMBL/GenBank/DDBJ whole genome shotgun (WGS) entry which is preliminary data.</text>
</comment>
<proteinExistence type="predicted"/>
<dbReference type="AlphaFoldDB" id="A0A1F7TYT4"/>